<dbReference type="SMART" id="SM00849">
    <property type="entry name" value="Lactamase_B"/>
    <property type="match status" value="1"/>
</dbReference>
<evidence type="ECO:0000256" key="3">
    <source>
        <dbReference type="ARBA" id="ARBA00022833"/>
    </source>
</evidence>
<evidence type="ECO:0000313" key="7">
    <source>
        <dbReference type="Proteomes" id="UP000094580"/>
    </source>
</evidence>
<name>A0ABX2ZRZ9_9BACI</name>
<dbReference type="InterPro" id="IPR052195">
    <property type="entry name" value="Bact_Alkyl/Aryl-Sulfatase"/>
</dbReference>
<dbReference type="InterPro" id="IPR036866">
    <property type="entry name" value="RibonucZ/Hydroxyglut_hydro"/>
</dbReference>
<comment type="caution">
    <text evidence="6">The sequence shown here is derived from an EMBL/GenBank/DDBJ whole genome shotgun (WGS) entry which is preliminary data.</text>
</comment>
<dbReference type="SUPFAM" id="SSF56281">
    <property type="entry name" value="Metallo-hydrolase/oxidoreductase"/>
    <property type="match status" value="1"/>
</dbReference>
<dbReference type="SUPFAM" id="SSF55718">
    <property type="entry name" value="SCP-like"/>
    <property type="match status" value="1"/>
</dbReference>
<dbReference type="Pfam" id="PF14863">
    <property type="entry name" value="Alkyl_sulf_dimr"/>
    <property type="match status" value="1"/>
</dbReference>
<keyword evidence="3" id="KW-0862">Zinc</keyword>
<evidence type="ECO:0000256" key="1">
    <source>
        <dbReference type="ARBA" id="ARBA00022723"/>
    </source>
</evidence>
<dbReference type="Gene3D" id="1.25.40.880">
    <property type="entry name" value="Alkyl sulfatase, dimerisation domain"/>
    <property type="match status" value="1"/>
</dbReference>
<dbReference type="Gene3D" id="3.60.15.30">
    <property type="entry name" value="Metallo-beta-lactamase domain"/>
    <property type="match status" value="1"/>
</dbReference>
<dbReference type="Proteomes" id="UP000094580">
    <property type="component" value="Unassembled WGS sequence"/>
</dbReference>
<dbReference type="InterPro" id="IPR029229">
    <property type="entry name" value="Alkyl_sulf_C"/>
</dbReference>
<keyword evidence="2" id="KW-0378">Hydrolase</keyword>
<dbReference type="InterPro" id="IPR036527">
    <property type="entry name" value="SCP2_sterol-bd_dom_sf"/>
</dbReference>
<gene>
    <name evidence="6" type="ORF">BED47_21085</name>
</gene>
<dbReference type="PANTHER" id="PTHR43223:SF2">
    <property type="entry name" value="METALLO-BETA-LACTAMASE DOMAIN-CONTAINING PROTEIN"/>
    <property type="match status" value="1"/>
</dbReference>
<dbReference type="Pfam" id="PF14864">
    <property type="entry name" value="Alkyl_sulf_C"/>
    <property type="match status" value="1"/>
</dbReference>
<evidence type="ECO:0000313" key="6">
    <source>
        <dbReference type="EMBL" id="ODG92167.1"/>
    </source>
</evidence>
<dbReference type="InterPro" id="IPR044097">
    <property type="entry name" value="Bds1/SdsA1_MBL-fold"/>
</dbReference>
<proteinExistence type="inferred from homology"/>
<evidence type="ECO:0000259" key="5">
    <source>
        <dbReference type="SMART" id="SM00849"/>
    </source>
</evidence>
<evidence type="ECO:0000256" key="4">
    <source>
        <dbReference type="ARBA" id="ARBA00033751"/>
    </source>
</evidence>
<dbReference type="InterPro" id="IPR001279">
    <property type="entry name" value="Metallo-B-lactamas"/>
</dbReference>
<organism evidence="6 7">
    <name type="scientific">Gottfriedia luciferensis</name>
    <dbReference type="NCBI Taxonomy" id="178774"/>
    <lineage>
        <taxon>Bacteria</taxon>
        <taxon>Bacillati</taxon>
        <taxon>Bacillota</taxon>
        <taxon>Bacilli</taxon>
        <taxon>Bacillales</taxon>
        <taxon>Bacillaceae</taxon>
        <taxon>Gottfriedia</taxon>
    </lineage>
</organism>
<sequence length="638" mass="71714">MEVLMTNKVLTQSKSATSITKDANLAVYNTLNFDDRQDFIDANRGFIAPLDTKIIKNDSGEVVWDIEQLDYLNGTAPETVNPSLWRNAQLQAISGLFEVVEGVYQVRGQSMVTNFFIEGKNGVIVVDALGSNESAEAAMELYYKHRPQKPVTAIIISQSHADHFGGIQAVLKYAESPNIPIVVPQYFTNEALSENVLLGTIMTRRAEYQFGKNLSDGAQGSVSVGIGPTMTSGKTSFVLPNVEIENEIQLMEIDGVTFKFLLTPNTEAPAEMHFYIRDYKVLFVSENANKLMHQIYTVRGAKTRDALLWANALDKTIDLFETEDIDALLMIHAWPVWEKNNVIEHLKLQRDLYKYMHDQTVRLANLGYTMDEIAETIKLPKELDTYWGNRGYYGTLKHNSKGVYNYYLGFYSAHPSDLDPLPQVEAGRKYVEYMGGAANVLGQAKVDFENGEYRWVAQVLKHVVMAEPENSEAKNLLADTFEQLGYQAESANWRNIYLVGAFELRNGIYKDNSPLDVSEVIKNMPVNEFLKLVAVKLNGPKAEGKKITINITLSNTNKEYTICLENSVLFFKENKLAVKADVSLVIDQMTFYGIVLGLLSIEQGVAVGKINISGNHTKMNEFLSLLDEFDRYMNIVIP</sequence>
<dbReference type="Pfam" id="PF00753">
    <property type="entry name" value="Lactamase_B"/>
    <property type="match status" value="1"/>
</dbReference>
<keyword evidence="7" id="KW-1185">Reference proteome</keyword>
<accession>A0ABX2ZRZ9</accession>
<evidence type="ECO:0000256" key="2">
    <source>
        <dbReference type="ARBA" id="ARBA00022801"/>
    </source>
</evidence>
<protein>
    <recommendedName>
        <fullName evidence="5">Metallo-beta-lactamase domain-containing protein</fullName>
    </recommendedName>
</protein>
<dbReference type="Gene3D" id="3.30.1050.10">
    <property type="entry name" value="SCP2 sterol-binding domain"/>
    <property type="match status" value="1"/>
</dbReference>
<dbReference type="InterPro" id="IPR038536">
    <property type="entry name" value="Alkyl/aryl-sulf_dimr_sf"/>
</dbReference>
<dbReference type="PANTHER" id="PTHR43223">
    <property type="entry name" value="ALKYL/ARYL-SULFATASE"/>
    <property type="match status" value="1"/>
</dbReference>
<dbReference type="CDD" id="cd07710">
    <property type="entry name" value="arylsulfatase_Sdsa1-like_MBL-fold"/>
    <property type="match status" value="1"/>
</dbReference>
<reference evidence="6 7" key="1">
    <citation type="submission" date="2016-07" db="EMBL/GenBank/DDBJ databases">
        <authorList>
            <person name="Townsley L."/>
            <person name="Shank E.A."/>
        </authorList>
    </citation>
    <scope>NUCLEOTIDE SEQUENCE [LARGE SCALE GENOMIC DNA]</scope>
    <source>
        <strain evidence="6 7">CH01</strain>
    </source>
</reference>
<comment type="similarity">
    <text evidence="4">Belongs to the metallo-beta-lactamase superfamily. Type III sulfatase family.</text>
</comment>
<dbReference type="EMBL" id="MDKC01000011">
    <property type="protein sequence ID" value="ODG92167.1"/>
    <property type="molecule type" value="Genomic_DNA"/>
</dbReference>
<feature type="domain" description="Metallo-beta-lactamase" evidence="5">
    <location>
        <begin position="111"/>
        <end position="332"/>
    </location>
</feature>
<keyword evidence="1" id="KW-0479">Metal-binding</keyword>
<dbReference type="InterPro" id="IPR029228">
    <property type="entry name" value="Alkyl_sulf_dimr"/>
</dbReference>